<proteinExistence type="predicted"/>
<protein>
    <submittedName>
        <fullName evidence="1">Uncharacterized protein</fullName>
    </submittedName>
</protein>
<keyword evidence="2" id="KW-1185">Reference proteome</keyword>
<dbReference type="EMBL" id="CP058936">
    <property type="protein sequence ID" value="QLI71740.1"/>
    <property type="molecule type" value="Genomic_DNA"/>
</dbReference>
<sequence length="88" mass="10286">MSWYDITVGVGRSDSIDHIDEAIEELVTAMGFLYVREYKYSQSAKWSYQGHHSYGISPWDFERIKSLLESKGFHQTGMWNTGSHFQNF</sequence>
<reference evidence="1 2" key="1">
    <citation type="submission" date="2020-07" db="EMBL/GenBank/DDBJ databases">
        <title>Telomere length de novo assembly of all 7 chromosomes of the fungus, Metarhizium brunneum, using a novel assembly pipeline.</title>
        <authorList>
            <person name="Saud z."/>
            <person name="Kortsinoglou A."/>
            <person name="Kouvelis V.N."/>
            <person name="Butt T.M."/>
        </authorList>
    </citation>
    <scope>NUCLEOTIDE SEQUENCE [LARGE SCALE GENOMIC DNA]</scope>
    <source>
        <strain evidence="1 2">4556</strain>
    </source>
</reference>
<name>A0A7D5YTX7_9HYPO</name>
<dbReference type="GeneID" id="90968059"/>
<evidence type="ECO:0000313" key="2">
    <source>
        <dbReference type="Proteomes" id="UP000510686"/>
    </source>
</evidence>
<dbReference type="Proteomes" id="UP000510686">
    <property type="component" value="Chromosome 5"/>
</dbReference>
<gene>
    <name evidence="1" type="ORF">G6M90_00g082280</name>
</gene>
<dbReference type="RefSeq" id="XP_065987309.1">
    <property type="nucleotide sequence ID" value="XM_066131199.1"/>
</dbReference>
<dbReference type="AlphaFoldDB" id="A0A7D5YTX7"/>
<accession>A0A7D5YTX7</accession>
<organism evidence="1 2">
    <name type="scientific">Metarhizium brunneum</name>
    <dbReference type="NCBI Taxonomy" id="500148"/>
    <lineage>
        <taxon>Eukaryota</taxon>
        <taxon>Fungi</taxon>
        <taxon>Dikarya</taxon>
        <taxon>Ascomycota</taxon>
        <taxon>Pezizomycotina</taxon>
        <taxon>Sordariomycetes</taxon>
        <taxon>Hypocreomycetidae</taxon>
        <taxon>Hypocreales</taxon>
        <taxon>Clavicipitaceae</taxon>
        <taxon>Metarhizium</taxon>
    </lineage>
</organism>
<evidence type="ECO:0000313" key="1">
    <source>
        <dbReference type="EMBL" id="QLI71740.1"/>
    </source>
</evidence>
<dbReference type="KEGG" id="mbrn:90968059"/>